<feature type="coiled-coil region" evidence="1">
    <location>
        <begin position="13"/>
        <end position="193"/>
    </location>
</feature>
<protein>
    <recommendedName>
        <fullName evidence="4">Cortactin-binding protein-2 N-terminal domain-containing protein</fullName>
    </recommendedName>
</protein>
<dbReference type="PANTHER" id="PTHR15276">
    <property type="entry name" value="H4 D10S170 PROTEIN-RELATED"/>
    <property type="match status" value="1"/>
</dbReference>
<keyword evidence="3" id="KW-1185">Reference proteome</keyword>
<name>A0A250XNK9_9CHLO</name>
<dbReference type="Proteomes" id="UP000232323">
    <property type="component" value="Unassembled WGS sequence"/>
</dbReference>
<accession>A0A250XNK9</accession>
<dbReference type="InterPro" id="IPR019152">
    <property type="entry name" value="DUF2046"/>
</dbReference>
<dbReference type="AlphaFoldDB" id="A0A250XNK9"/>
<dbReference type="Pfam" id="PF09755">
    <property type="entry name" value="DUF2046"/>
    <property type="match status" value="1"/>
</dbReference>
<comment type="caution">
    <text evidence="2">The sequence shown here is derived from an EMBL/GenBank/DDBJ whole genome shotgun (WGS) entry which is preliminary data.</text>
</comment>
<dbReference type="PANTHER" id="PTHR15276:SF0">
    <property type="entry name" value="COILED-COIL DOMAIN-CONTAINING PROTEIN 6"/>
    <property type="match status" value="1"/>
</dbReference>
<evidence type="ECO:0000313" key="2">
    <source>
        <dbReference type="EMBL" id="GAX84657.1"/>
    </source>
</evidence>
<organism evidence="2 3">
    <name type="scientific">Chlamydomonas eustigma</name>
    <dbReference type="NCBI Taxonomy" id="1157962"/>
    <lineage>
        <taxon>Eukaryota</taxon>
        <taxon>Viridiplantae</taxon>
        <taxon>Chlorophyta</taxon>
        <taxon>core chlorophytes</taxon>
        <taxon>Chlorophyceae</taxon>
        <taxon>CS clade</taxon>
        <taxon>Chlamydomonadales</taxon>
        <taxon>Chlamydomonadaceae</taxon>
        <taxon>Chlamydomonas</taxon>
    </lineage>
</organism>
<dbReference type="EMBL" id="BEGY01000131">
    <property type="protein sequence ID" value="GAX84657.1"/>
    <property type="molecule type" value="Genomic_DNA"/>
</dbReference>
<evidence type="ECO:0000313" key="3">
    <source>
        <dbReference type="Proteomes" id="UP000232323"/>
    </source>
</evidence>
<sequence>MSETSAEYVITDATDLKNALQMLTQERKRADSLTDQLKVAKQQYVNIQLQLEQEEEAITNKLMKRLDQLRKEKLEMEAEEEVLTQTVERRLELASQEQEAIVGKLHKQLEQLKSEKAKLHSEKIALENHLEAEQEFIMNKLNKQVEKTRVEKMNLAKEKSDLQKQVSDLASSVERLKLDKVVLEQEMEMEEENITNRLQHQVDVLLASLKQVEAKLIAKGLSLAELGITMPPIEIPGAGARIARLSSSNVGLGRISSGSTSGTCVTMLGRNSSSNICYVPQLSGTSPSRSGSHSFPLVQTLSQTSGKQQVIQAVAQQGATAALVGQPRVTT</sequence>
<dbReference type="STRING" id="1157962.A0A250XNK9"/>
<gene>
    <name evidence="2" type="ORF">CEUSTIGMA_g12078.t1</name>
</gene>
<keyword evidence="1" id="KW-0175">Coiled coil</keyword>
<reference evidence="2 3" key="1">
    <citation type="submission" date="2017-08" db="EMBL/GenBank/DDBJ databases">
        <title>Acidophilic green algal genome provides insights into adaptation to an acidic environment.</title>
        <authorList>
            <person name="Hirooka S."/>
            <person name="Hirose Y."/>
            <person name="Kanesaki Y."/>
            <person name="Higuchi S."/>
            <person name="Fujiwara T."/>
            <person name="Onuma R."/>
            <person name="Era A."/>
            <person name="Ohbayashi R."/>
            <person name="Uzuka A."/>
            <person name="Nozaki H."/>
            <person name="Yoshikawa H."/>
            <person name="Miyagishima S.Y."/>
        </authorList>
    </citation>
    <scope>NUCLEOTIDE SEQUENCE [LARGE SCALE GENOMIC DNA]</scope>
    <source>
        <strain evidence="2 3">NIES-2499</strain>
    </source>
</reference>
<evidence type="ECO:0008006" key="4">
    <source>
        <dbReference type="Google" id="ProtNLM"/>
    </source>
</evidence>
<evidence type="ECO:0000256" key="1">
    <source>
        <dbReference type="SAM" id="Coils"/>
    </source>
</evidence>
<dbReference type="OrthoDB" id="509410at2759"/>
<proteinExistence type="predicted"/>